<accession>A0A426ZLG7</accession>
<evidence type="ECO:0000256" key="2">
    <source>
        <dbReference type="SAM" id="Phobius"/>
    </source>
</evidence>
<feature type="compositionally biased region" description="Basic and acidic residues" evidence="1">
    <location>
        <begin position="64"/>
        <end position="79"/>
    </location>
</feature>
<sequence>GVDALAIAAISPMVRRSSAASADLSMVYFLVMHSWFYSEKRNRKKQHMNRESDVFESSEASDGPEDRKTEEKPSSYDDKNDLEEQVLDILL</sequence>
<evidence type="ECO:0000313" key="3">
    <source>
        <dbReference type="EMBL" id="RRT64775.1"/>
    </source>
</evidence>
<organism evidence="3 4">
    <name type="scientific">Ensete ventricosum</name>
    <name type="common">Abyssinian banana</name>
    <name type="synonym">Musa ensete</name>
    <dbReference type="NCBI Taxonomy" id="4639"/>
    <lineage>
        <taxon>Eukaryota</taxon>
        <taxon>Viridiplantae</taxon>
        <taxon>Streptophyta</taxon>
        <taxon>Embryophyta</taxon>
        <taxon>Tracheophyta</taxon>
        <taxon>Spermatophyta</taxon>
        <taxon>Magnoliopsida</taxon>
        <taxon>Liliopsida</taxon>
        <taxon>Zingiberales</taxon>
        <taxon>Musaceae</taxon>
        <taxon>Ensete</taxon>
    </lineage>
</organism>
<dbReference type="Proteomes" id="UP000287651">
    <property type="component" value="Unassembled WGS sequence"/>
</dbReference>
<feature type="region of interest" description="Disordered" evidence="1">
    <location>
        <begin position="47"/>
        <end position="82"/>
    </location>
</feature>
<evidence type="ECO:0000256" key="1">
    <source>
        <dbReference type="SAM" id="MobiDB-lite"/>
    </source>
</evidence>
<keyword evidence="2" id="KW-0812">Transmembrane</keyword>
<protein>
    <submittedName>
        <fullName evidence="3">Uncharacterized protein</fullName>
    </submittedName>
</protein>
<feature type="non-terminal residue" evidence="3">
    <location>
        <position position="1"/>
    </location>
</feature>
<dbReference type="AlphaFoldDB" id="A0A426ZLG7"/>
<proteinExistence type="predicted"/>
<gene>
    <name evidence="3" type="ORF">B296_00025994</name>
</gene>
<comment type="caution">
    <text evidence="3">The sequence shown here is derived from an EMBL/GenBank/DDBJ whole genome shotgun (WGS) entry which is preliminary data.</text>
</comment>
<reference evidence="3 4" key="1">
    <citation type="journal article" date="2014" name="Agronomy (Basel)">
        <title>A Draft Genome Sequence for Ensete ventricosum, the Drought-Tolerant Tree Against Hunger.</title>
        <authorList>
            <person name="Harrison J."/>
            <person name="Moore K.A."/>
            <person name="Paszkiewicz K."/>
            <person name="Jones T."/>
            <person name="Grant M."/>
            <person name="Ambacheew D."/>
            <person name="Muzemil S."/>
            <person name="Studholme D.J."/>
        </authorList>
    </citation>
    <scope>NUCLEOTIDE SEQUENCE [LARGE SCALE GENOMIC DNA]</scope>
</reference>
<keyword evidence="2" id="KW-0472">Membrane</keyword>
<evidence type="ECO:0000313" key="4">
    <source>
        <dbReference type="Proteomes" id="UP000287651"/>
    </source>
</evidence>
<dbReference type="EMBL" id="AMZH03006060">
    <property type="protein sequence ID" value="RRT64775.1"/>
    <property type="molecule type" value="Genomic_DNA"/>
</dbReference>
<feature type="transmembrane region" description="Helical" evidence="2">
    <location>
        <begin position="20"/>
        <end position="38"/>
    </location>
</feature>
<keyword evidence="2" id="KW-1133">Transmembrane helix</keyword>
<name>A0A426ZLG7_ENSVE</name>